<name>A0A1F6LJ08_9BACT</name>
<dbReference type="Pfam" id="PF08757">
    <property type="entry name" value="CotH"/>
    <property type="match status" value="1"/>
</dbReference>
<dbReference type="PANTHER" id="PTHR40050">
    <property type="entry name" value="INNER SPORE COAT PROTEIN H"/>
    <property type="match status" value="1"/>
</dbReference>
<dbReference type="AlphaFoldDB" id="A0A1F6LJ08"/>
<sequence length="556" mass="66153">MKKFFKKISKKILEKNLLSLLLSLISLSLVFIFVFAYITGPDKWLIISKVPSFIRVNTRESLESIRNLSYLKYINVEHGLPEYNIKIDKDKLESLRNEIPKQSEQLTDEYKNYEDAEFVDGDREYKIKIRKRGVSKNHWLWDKKSWRIQFDDNLFLGIKNLNFIVPFDRSYLVEQFNHYRAKRLGLTVPRSFFSVVRINGKDPAVYWTVEHYEKEMLEVAQLSSDANFYGESDEYTNNTSYGNLFDSLDNFKKYNNDLRFAEGNFAEVELLRYLVNDADEKEFKENIFSIVDKDSFYSWSIHNALAFGQHQDWGHNIRYYFDSSLGKFKFIPIDVVMFSIDDDSSDPMFFEEHSNILINKILAIPEFMSERNYRLWQYVGNENNLKDELEYYDQLYYDTKIAFYQDDIRRGANKDFDKEVAVYRDKIVGNVETMRDLFNDINFSGSVREGDNNFVFNIKTRSLSPLFVEKIKILSNDEETEKQINLEILPDIELIQLPSPKEIYPVINDYYKAFKLNFSQLNIKIDNIDFGYEEDFDVKILIRNKYTDQLFEFNIN</sequence>
<accession>A0A1F6LJ08</accession>
<protein>
    <recommendedName>
        <fullName evidence="3">CotH protein</fullName>
    </recommendedName>
</protein>
<evidence type="ECO:0000313" key="2">
    <source>
        <dbReference type="Proteomes" id="UP000177067"/>
    </source>
</evidence>
<gene>
    <name evidence="1" type="ORF">A2725_01005</name>
</gene>
<proteinExistence type="predicted"/>
<dbReference type="PANTHER" id="PTHR40050:SF1">
    <property type="entry name" value="INNER SPORE COAT PROTEIN H"/>
    <property type="match status" value="1"/>
</dbReference>
<reference evidence="1 2" key="1">
    <citation type="journal article" date="2016" name="Nat. Commun.">
        <title>Thousands of microbial genomes shed light on interconnected biogeochemical processes in an aquifer system.</title>
        <authorList>
            <person name="Anantharaman K."/>
            <person name="Brown C.T."/>
            <person name="Hug L.A."/>
            <person name="Sharon I."/>
            <person name="Castelle C.J."/>
            <person name="Probst A.J."/>
            <person name="Thomas B.C."/>
            <person name="Singh A."/>
            <person name="Wilkins M.J."/>
            <person name="Karaoz U."/>
            <person name="Brodie E.L."/>
            <person name="Williams K.H."/>
            <person name="Hubbard S.S."/>
            <person name="Banfield J.F."/>
        </authorList>
    </citation>
    <scope>NUCLEOTIDE SEQUENCE [LARGE SCALE GENOMIC DNA]</scope>
</reference>
<comment type="caution">
    <text evidence="1">The sequence shown here is derived from an EMBL/GenBank/DDBJ whole genome shotgun (WGS) entry which is preliminary data.</text>
</comment>
<evidence type="ECO:0000313" key="1">
    <source>
        <dbReference type="EMBL" id="OGH59390.1"/>
    </source>
</evidence>
<dbReference type="InterPro" id="IPR014867">
    <property type="entry name" value="Spore_coat_CotH_CotH2/3/7"/>
</dbReference>
<evidence type="ECO:0008006" key="3">
    <source>
        <dbReference type="Google" id="ProtNLM"/>
    </source>
</evidence>
<dbReference type="Proteomes" id="UP000177067">
    <property type="component" value="Unassembled WGS sequence"/>
</dbReference>
<organism evidence="1 2">
    <name type="scientific">Candidatus Magasanikbacteria bacterium RIFCSPHIGHO2_01_FULL_33_34</name>
    <dbReference type="NCBI Taxonomy" id="1798671"/>
    <lineage>
        <taxon>Bacteria</taxon>
        <taxon>Candidatus Magasanikiibacteriota</taxon>
    </lineage>
</organism>
<dbReference type="EMBL" id="MFPS01000007">
    <property type="protein sequence ID" value="OGH59390.1"/>
    <property type="molecule type" value="Genomic_DNA"/>
</dbReference>